<keyword evidence="3" id="KW-0479">Metal-binding</keyword>
<name>A0A7M5XEZ2_9CNID</name>
<dbReference type="Gene3D" id="3.30.40.10">
    <property type="entry name" value="Zinc/RING finger domain, C3HC4 (zinc finger)"/>
    <property type="match status" value="1"/>
</dbReference>
<comment type="subcellular location">
    <subcellularLocation>
        <location evidence="1">Cytoplasm</location>
    </subcellularLocation>
</comment>
<dbReference type="PROSITE" id="PS50144">
    <property type="entry name" value="MATH"/>
    <property type="match status" value="1"/>
</dbReference>
<evidence type="ECO:0000313" key="10">
    <source>
        <dbReference type="Proteomes" id="UP000594262"/>
    </source>
</evidence>
<dbReference type="InterPro" id="IPR008974">
    <property type="entry name" value="TRAF-like"/>
</dbReference>
<dbReference type="GO" id="GO:0043122">
    <property type="term" value="P:regulation of canonical NF-kappaB signal transduction"/>
    <property type="evidence" value="ECO:0007669"/>
    <property type="project" value="TreeGrafter"/>
</dbReference>
<dbReference type="PROSITE" id="PS50089">
    <property type="entry name" value="ZF_RING_2"/>
    <property type="match status" value="1"/>
</dbReference>
<dbReference type="InterPro" id="IPR012227">
    <property type="entry name" value="TNF_rcpt-assoc_TRAF_met"/>
</dbReference>
<dbReference type="Pfam" id="PF21355">
    <property type="entry name" value="TRAF-mep_MATH"/>
    <property type="match status" value="1"/>
</dbReference>
<evidence type="ECO:0000259" key="7">
    <source>
        <dbReference type="PROSITE" id="PS50089"/>
    </source>
</evidence>
<dbReference type="SUPFAM" id="SSF57850">
    <property type="entry name" value="RING/U-box"/>
    <property type="match status" value="1"/>
</dbReference>
<proteinExistence type="predicted"/>
<keyword evidence="2" id="KW-0963">Cytoplasm</keyword>
<evidence type="ECO:0000256" key="2">
    <source>
        <dbReference type="ARBA" id="ARBA00022490"/>
    </source>
</evidence>
<dbReference type="PANTHER" id="PTHR10131:SF94">
    <property type="entry name" value="TNF RECEPTOR-ASSOCIATED FACTOR 4"/>
    <property type="match status" value="1"/>
</dbReference>
<evidence type="ECO:0000259" key="8">
    <source>
        <dbReference type="PROSITE" id="PS50144"/>
    </source>
</evidence>
<evidence type="ECO:0000256" key="3">
    <source>
        <dbReference type="ARBA" id="ARBA00022723"/>
    </source>
</evidence>
<dbReference type="Proteomes" id="UP000594262">
    <property type="component" value="Unplaced"/>
</dbReference>
<evidence type="ECO:0000256" key="6">
    <source>
        <dbReference type="PROSITE-ProRule" id="PRU00175"/>
    </source>
</evidence>
<dbReference type="InterPro" id="IPR017907">
    <property type="entry name" value="Znf_RING_CS"/>
</dbReference>
<organism evidence="9 10">
    <name type="scientific">Clytia hemisphaerica</name>
    <dbReference type="NCBI Taxonomy" id="252671"/>
    <lineage>
        <taxon>Eukaryota</taxon>
        <taxon>Metazoa</taxon>
        <taxon>Cnidaria</taxon>
        <taxon>Hydrozoa</taxon>
        <taxon>Hydroidolina</taxon>
        <taxon>Leptothecata</taxon>
        <taxon>Obeliida</taxon>
        <taxon>Clytiidae</taxon>
        <taxon>Clytia</taxon>
    </lineage>
</organism>
<dbReference type="Pfam" id="PF00097">
    <property type="entry name" value="zf-C3HC4"/>
    <property type="match status" value="1"/>
</dbReference>
<keyword evidence="10" id="KW-1185">Reference proteome</keyword>
<evidence type="ECO:0000313" key="9">
    <source>
        <dbReference type="EnsemblMetazoa" id="CLYHEMP022439.1"/>
    </source>
</evidence>
<accession>A0A7M5XEZ2</accession>
<dbReference type="InterPro" id="IPR013083">
    <property type="entry name" value="Znf_RING/FYVE/PHD"/>
</dbReference>
<dbReference type="PROSITE" id="PS00518">
    <property type="entry name" value="ZF_RING_1"/>
    <property type="match status" value="1"/>
</dbReference>
<dbReference type="AlphaFoldDB" id="A0A7M5XEZ2"/>
<feature type="domain" description="RING-type" evidence="7">
    <location>
        <begin position="40"/>
        <end position="78"/>
    </location>
</feature>
<dbReference type="GO" id="GO:0042981">
    <property type="term" value="P:regulation of apoptotic process"/>
    <property type="evidence" value="ECO:0007669"/>
    <property type="project" value="InterPro"/>
</dbReference>
<dbReference type="OrthoDB" id="9049620at2759"/>
<protein>
    <recommendedName>
        <fullName evidence="11">TNF receptor-associated factor</fullName>
    </recommendedName>
</protein>
<dbReference type="InterPro" id="IPR049342">
    <property type="entry name" value="TRAF1-6_MATH_dom"/>
</dbReference>
<dbReference type="GO" id="GO:0008270">
    <property type="term" value="F:zinc ion binding"/>
    <property type="evidence" value="ECO:0007669"/>
    <property type="project" value="UniProtKB-KW"/>
</dbReference>
<dbReference type="PANTHER" id="PTHR10131">
    <property type="entry name" value="TNF RECEPTOR ASSOCIATED FACTOR"/>
    <property type="match status" value="1"/>
</dbReference>
<evidence type="ECO:0000256" key="4">
    <source>
        <dbReference type="ARBA" id="ARBA00022771"/>
    </source>
</evidence>
<dbReference type="PIRSF" id="PIRSF015614">
    <property type="entry name" value="TRAF"/>
    <property type="match status" value="1"/>
</dbReference>
<dbReference type="InterPro" id="IPR001841">
    <property type="entry name" value="Znf_RING"/>
</dbReference>
<evidence type="ECO:0000256" key="5">
    <source>
        <dbReference type="ARBA" id="ARBA00022833"/>
    </source>
</evidence>
<reference evidence="9" key="1">
    <citation type="submission" date="2021-01" db="UniProtKB">
        <authorList>
            <consortium name="EnsemblMetazoa"/>
        </authorList>
    </citation>
    <scope>IDENTIFICATION</scope>
</reference>
<dbReference type="Gene3D" id="2.60.210.10">
    <property type="entry name" value="Apoptosis, Tumor Necrosis Factor Receptor Associated Protein 2, Chain A"/>
    <property type="match status" value="1"/>
</dbReference>
<sequence>MATAVTFKELSAKNTDVLNYELLPKINNFLLETLPESLKCFSCQNILQRPQQLSCGHRVCLHCVEDVVNRGNRFCPEDGYEIEKETFPDRSAMKDIMLLSCYCLRKNDGCDWFGVIMDLEQHHTKDCPYGDVFVCKFQQIGCRGKGQNIALEKHYQHDFVYHHTLLAAGMAATLNITKQPENLLTEEQIDSKLEELGRTDQELMLKEHEIKKSELSQLKLNTFVNELYGKIEKVLTQKSHYEIVLDQHLEKAQKLKGLDSRTADAKIATLQSTVDRIQSTYKSQKIDWQKMDMQSKICLSTTNGEGYLWKMDQFKQRVLETIEYENSPKGDLFTPPLYTELYGHRFCIKVNLGGGIEGSHISLYMVIMQSKLDEILDWPFPYIVKLTLINPNSKKNIEHLLVPTPELPHFQQPLREQNMSIGFPRFVSHETLHADNFIIDDAIFIHIQTERVPFESN</sequence>
<evidence type="ECO:0008006" key="11">
    <source>
        <dbReference type="Google" id="ProtNLM"/>
    </source>
</evidence>
<keyword evidence="5" id="KW-0862">Zinc</keyword>
<dbReference type="RefSeq" id="XP_066918860.1">
    <property type="nucleotide sequence ID" value="XM_067062759.1"/>
</dbReference>
<dbReference type="GeneID" id="136806198"/>
<dbReference type="InterPro" id="IPR002083">
    <property type="entry name" value="MATH/TRAF_dom"/>
</dbReference>
<dbReference type="SUPFAM" id="SSF49599">
    <property type="entry name" value="TRAF domain-like"/>
    <property type="match status" value="1"/>
</dbReference>
<dbReference type="GO" id="GO:0007165">
    <property type="term" value="P:signal transduction"/>
    <property type="evidence" value="ECO:0007669"/>
    <property type="project" value="InterPro"/>
</dbReference>
<dbReference type="InterPro" id="IPR018957">
    <property type="entry name" value="Znf_C3HC4_RING-type"/>
</dbReference>
<dbReference type="EnsemblMetazoa" id="CLYHEMT022439.1">
    <property type="protein sequence ID" value="CLYHEMP022439.1"/>
    <property type="gene ID" value="CLYHEMG022439"/>
</dbReference>
<keyword evidence="4 6" id="KW-0863">Zinc-finger</keyword>
<dbReference type="GO" id="GO:0005737">
    <property type="term" value="C:cytoplasm"/>
    <property type="evidence" value="ECO:0007669"/>
    <property type="project" value="UniProtKB-SubCell"/>
</dbReference>
<evidence type="ECO:0000256" key="1">
    <source>
        <dbReference type="ARBA" id="ARBA00004496"/>
    </source>
</evidence>
<feature type="domain" description="MATH" evidence="8">
    <location>
        <begin position="304"/>
        <end position="449"/>
    </location>
</feature>